<name>A0ABV7HPS5_9GAMM</name>
<dbReference type="PROSITE" id="PS51186">
    <property type="entry name" value="GNAT"/>
    <property type="match status" value="1"/>
</dbReference>
<accession>A0ABV7HPS5</accession>
<dbReference type="EMBL" id="JBHRTL010000004">
    <property type="protein sequence ID" value="MFC3154540.1"/>
    <property type="molecule type" value="Genomic_DNA"/>
</dbReference>
<dbReference type="GO" id="GO:0016746">
    <property type="term" value="F:acyltransferase activity"/>
    <property type="evidence" value="ECO:0007669"/>
    <property type="project" value="UniProtKB-KW"/>
</dbReference>
<dbReference type="RefSeq" id="WP_382414842.1">
    <property type="nucleotide sequence ID" value="NZ_AP031500.1"/>
</dbReference>
<dbReference type="Pfam" id="PF13508">
    <property type="entry name" value="Acetyltransf_7"/>
    <property type="match status" value="1"/>
</dbReference>
<evidence type="ECO:0000313" key="3">
    <source>
        <dbReference type="Proteomes" id="UP001595548"/>
    </source>
</evidence>
<keyword evidence="2" id="KW-0012">Acyltransferase</keyword>
<reference evidence="3" key="1">
    <citation type="journal article" date="2019" name="Int. J. Syst. Evol. Microbiol.">
        <title>The Global Catalogue of Microorganisms (GCM) 10K type strain sequencing project: providing services to taxonomists for standard genome sequencing and annotation.</title>
        <authorList>
            <consortium name="The Broad Institute Genomics Platform"/>
            <consortium name="The Broad Institute Genome Sequencing Center for Infectious Disease"/>
            <person name="Wu L."/>
            <person name="Ma J."/>
        </authorList>
    </citation>
    <scope>NUCLEOTIDE SEQUENCE [LARGE SCALE GENOMIC DNA]</scope>
    <source>
        <strain evidence="3">KCTC 52141</strain>
    </source>
</reference>
<comment type="caution">
    <text evidence="2">The sequence shown here is derived from an EMBL/GenBank/DDBJ whole genome shotgun (WGS) entry which is preliminary data.</text>
</comment>
<protein>
    <submittedName>
        <fullName evidence="2">GNAT family N-acetyltransferase</fullName>
        <ecNumber evidence="2">2.3.1.-</ecNumber>
    </submittedName>
</protein>
<dbReference type="InterPro" id="IPR016181">
    <property type="entry name" value="Acyl_CoA_acyltransferase"/>
</dbReference>
<dbReference type="EC" id="2.3.1.-" evidence="2"/>
<evidence type="ECO:0000259" key="1">
    <source>
        <dbReference type="PROSITE" id="PS51186"/>
    </source>
</evidence>
<feature type="domain" description="N-acetyltransferase" evidence="1">
    <location>
        <begin position="123"/>
        <end position="250"/>
    </location>
</feature>
<keyword evidence="3" id="KW-1185">Reference proteome</keyword>
<dbReference type="CDD" id="cd04301">
    <property type="entry name" value="NAT_SF"/>
    <property type="match status" value="1"/>
</dbReference>
<dbReference type="SUPFAM" id="SSF55729">
    <property type="entry name" value="Acyl-CoA N-acyltransferases (Nat)"/>
    <property type="match status" value="1"/>
</dbReference>
<dbReference type="Proteomes" id="UP001595548">
    <property type="component" value="Unassembled WGS sequence"/>
</dbReference>
<proteinExistence type="predicted"/>
<dbReference type="InterPro" id="IPR000182">
    <property type="entry name" value="GNAT_dom"/>
</dbReference>
<evidence type="ECO:0000313" key="2">
    <source>
        <dbReference type="EMBL" id="MFC3154540.1"/>
    </source>
</evidence>
<sequence length="250" mass="28133">MHIDKANLTNLTGLWKKYGLSGGDKNALALPHVSARWPHRCWFDGNMLDLGCANDTLWLDNLPESSVLPIWPMIRANNGDNAEEIEARILERNWVFAFAQVAMYLELKEAATYTLPVRDGFQVLLVRMPAEARKWVEIASQAFSYIIDYSVIENVLNDKDIRVLLGTQDGRAVATALLYKTGDVIGVHQVGVKQAFRGQGISRCLMQYILNAGAQWQGKYMVLQASPSGQPLYESLNFIPQFTIKNFQRA</sequence>
<dbReference type="Gene3D" id="3.40.630.30">
    <property type="match status" value="1"/>
</dbReference>
<gene>
    <name evidence="2" type="ORF">ACFOEB_04940</name>
</gene>
<keyword evidence="2" id="KW-0808">Transferase</keyword>
<organism evidence="2 3">
    <name type="scientific">Gilvimarinus japonicus</name>
    <dbReference type="NCBI Taxonomy" id="1796469"/>
    <lineage>
        <taxon>Bacteria</taxon>
        <taxon>Pseudomonadati</taxon>
        <taxon>Pseudomonadota</taxon>
        <taxon>Gammaproteobacteria</taxon>
        <taxon>Cellvibrionales</taxon>
        <taxon>Cellvibrionaceae</taxon>
        <taxon>Gilvimarinus</taxon>
    </lineage>
</organism>